<evidence type="ECO:0000313" key="2">
    <source>
        <dbReference type="Proteomes" id="UP000189935"/>
    </source>
</evidence>
<evidence type="ECO:0000313" key="1">
    <source>
        <dbReference type="EMBL" id="SHJ44749.1"/>
    </source>
</evidence>
<dbReference type="Proteomes" id="UP000189935">
    <property type="component" value="Chromosome I"/>
</dbReference>
<gene>
    <name evidence="1" type="ORF">SAMN05444159_0645</name>
</gene>
<protein>
    <submittedName>
        <fullName evidence="1">Uncharacterized protein</fullName>
    </submittedName>
</protein>
<name>A0A1M6JDF3_9BRAD</name>
<reference evidence="1 2" key="1">
    <citation type="submission" date="2016-11" db="EMBL/GenBank/DDBJ databases">
        <authorList>
            <person name="Jaros S."/>
            <person name="Januszkiewicz K."/>
            <person name="Wedrychowicz H."/>
        </authorList>
    </citation>
    <scope>NUCLEOTIDE SEQUENCE [LARGE SCALE GENOMIC DNA]</scope>
    <source>
        <strain evidence="1 2">GAS499</strain>
    </source>
</reference>
<proteinExistence type="predicted"/>
<dbReference type="EMBL" id="LT670844">
    <property type="protein sequence ID" value="SHJ44749.1"/>
    <property type="molecule type" value="Genomic_DNA"/>
</dbReference>
<accession>A0A1M6JDF3</accession>
<dbReference type="AlphaFoldDB" id="A0A1M6JDF3"/>
<organism evidence="1 2">
    <name type="scientific">Bradyrhizobium lablabi</name>
    <dbReference type="NCBI Taxonomy" id="722472"/>
    <lineage>
        <taxon>Bacteria</taxon>
        <taxon>Pseudomonadati</taxon>
        <taxon>Pseudomonadota</taxon>
        <taxon>Alphaproteobacteria</taxon>
        <taxon>Hyphomicrobiales</taxon>
        <taxon>Nitrobacteraceae</taxon>
        <taxon>Bradyrhizobium</taxon>
    </lineage>
</organism>
<sequence length="39" mass="4058">MKQVLGVSVALLLFGSGVWANLSVGSLSQNTGAWVSHSR</sequence>